<keyword evidence="1" id="KW-0812">Transmembrane</keyword>
<dbReference type="Proteomes" id="UP000029990">
    <property type="component" value="Unassembled WGS sequence"/>
</dbReference>
<name>A0ABR4XBY2_9MICO</name>
<evidence type="ECO:0000313" key="2">
    <source>
        <dbReference type="EMBL" id="KGN28934.1"/>
    </source>
</evidence>
<dbReference type="EMBL" id="AVPI01000077">
    <property type="protein sequence ID" value="KGN28934.1"/>
    <property type="molecule type" value="Genomic_DNA"/>
</dbReference>
<gene>
    <name evidence="2" type="ORF">N798_16595</name>
</gene>
<accession>A0ABR4XBY2</accession>
<organism evidence="2 3">
    <name type="scientific">Knoellia flava TL1</name>
    <dbReference type="NCBI Taxonomy" id="1385518"/>
    <lineage>
        <taxon>Bacteria</taxon>
        <taxon>Bacillati</taxon>
        <taxon>Actinomycetota</taxon>
        <taxon>Actinomycetes</taxon>
        <taxon>Micrococcales</taxon>
        <taxon>Intrasporangiaceae</taxon>
        <taxon>Knoellia</taxon>
    </lineage>
</organism>
<comment type="caution">
    <text evidence="2">The sequence shown here is derived from an EMBL/GenBank/DDBJ whole genome shotgun (WGS) entry which is preliminary data.</text>
</comment>
<feature type="transmembrane region" description="Helical" evidence="1">
    <location>
        <begin position="136"/>
        <end position="155"/>
    </location>
</feature>
<dbReference type="Gene3D" id="3.30.450.380">
    <property type="match status" value="1"/>
</dbReference>
<reference evidence="2 3" key="1">
    <citation type="submission" date="2013-08" db="EMBL/GenBank/DDBJ databases">
        <title>The genome sequence of Knoellia flava.</title>
        <authorList>
            <person name="Zhu W."/>
            <person name="Wang G."/>
        </authorList>
    </citation>
    <scope>NUCLEOTIDE SEQUENCE [LARGE SCALE GENOMIC DNA]</scope>
    <source>
        <strain evidence="2 3">TL1</strain>
    </source>
</reference>
<sequence>MSREGERAQHWGRGRVVDAVRTVEAEVRELVRRSGVDPARDPKAVQRLVRDAVADYDQRSMHGGMPVLSDVTQAEKSVWDTVAGFGPLQQYFDDPTVEEIWIKDRVPAGFSRSAGSTQRAGTGCVFSDKERGDVPGGVLVCLMAAGLFAVAMTMAENQIDSVLAWAARLIPW</sequence>
<keyword evidence="1" id="KW-1133">Transmembrane helix</keyword>
<proteinExistence type="predicted"/>
<evidence type="ECO:0000313" key="3">
    <source>
        <dbReference type="Proteomes" id="UP000029990"/>
    </source>
</evidence>
<protein>
    <submittedName>
        <fullName evidence="2">Uncharacterized protein</fullName>
    </submittedName>
</protein>
<keyword evidence="1" id="KW-0472">Membrane</keyword>
<evidence type="ECO:0000256" key="1">
    <source>
        <dbReference type="SAM" id="Phobius"/>
    </source>
</evidence>
<keyword evidence="3" id="KW-1185">Reference proteome</keyword>